<dbReference type="Pfam" id="PF16672">
    <property type="entry name" value="LAMTOR5"/>
    <property type="match status" value="1"/>
</dbReference>
<proteinExistence type="predicted"/>
<sequence length="121" mass="12646">LRDSAAYRKGSATHCSDNTMEDGISKTIQSVYKSDPLAIGVIVVDDSGLCLASDNGIPEEAAGLFASIVARADAALPPNANHSDDGTPVVQIEAGQFVILIKQAYNVTMGIVRDKAKDVIS</sequence>
<dbReference type="GO" id="GO:0071986">
    <property type="term" value="C:Ragulator complex"/>
    <property type="evidence" value="ECO:0007669"/>
    <property type="project" value="InterPro"/>
</dbReference>
<name>A0A9W8CLA5_9FUNG</name>
<reference evidence="1" key="1">
    <citation type="submission" date="2022-07" db="EMBL/GenBank/DDBJ databases">
        <title>Phylogenomic reconstructions and comparative analyses of Kickxellomycotina fungi.</title>
        <authorList>
            <person name="Reynolds N.K."/>
            <person name="Stajich J.E."/>
            <person name="Barry K."/>
            <person name="Grigoriev I.V."/>
            <person name="Crous P."/>
            <person name="Smith M.E."/>
        </authorList>
    </citation>
    <scope>NUCLEOTIDE SEQUENCE</scope>
    <source>
        <strain evidence="1">BCRC 34381</strain>
    </source>
</reference>
<keyword evidence="2" id="KW-1185">Reference proteome</keyword>
<dbReference type="SUPFAM" id="SSF103196">
    <property type="entry name" value="Roadblock/LC7 domain"/>
    <property type="match status" value="1"/>
</dbReference>
<dbReference type="OrthoDB" id="76862at2759"/>
<organism evidence="1 2">
    <name type="scientific">Coemansia biformis</name>
    <dbReference type="NCBI Taxonomy" id="1286918"/>
    <lineage>
        <taxon>Eukaryota</taxon>
        <taxon>Fungi</taxon>
        <taxon>Fungi incertae sedis</taxon>
        <taxon>Zoopagomycota</taxon>
        <taxon>Kickxellomycotina</taxon>
        <taxon>Kickxellomycetes</taxon>
        <taxon>Kickxellales</taxon>
        <taxon>Kickxellaceae</taxon>
        <taxon>Coemansia</taxon>
    </lineage>
</organism>
<protein>
    <recommendedName>
        <fullName evidence="3">Late endosomal/lysosomal adaptor and MAPK and MTOR activator 5</fullName>
    </recommendedName>
</protein>
<dbReference type="Gene3D" id="3.30.450.30">
    <property type="entry name" value="Dynein light chain 2a, cytoplasmic"/>
    <property type="match status" value="1"/>
</dbReference>
<evidence type="ECO:0008006" key="3">
    <source>
        <dbReference type="Google" id="ProtNLM"/>
    </source>
</evidence>
<feature type="non-terminal residue" evidence="1">
    <location>
        <position position="1"/>
    </location>
</feature>
<dbReference type="InterPro" id="IPR024135">
    <property type="entry name" value="LAMTOR5"/>
</dbReference>
<evidence type="ECO:0000313" key="1">
    <source>
        <dbReference type="EMBL" id="KAJ1717850.1"/>
    </source>
</evidence>
<dbReference type="GO" id="GO:0043066">
    <property type="term" value="P:negative regulation of apoptotic process"/>
    <property type="evidence" value="ECO:0007669"/>
    <property type="project" value="InterPro"/>
</dbReference>
<dbReference type="AlphaFoldDB" id="A0A9W8CLA5"/>
<gene>
    <name evidence="1" type="ORF">LPJ61_007117</name>
</gene>
<dbReference type="EMBL" id="JANBOI010004372">
    <property type="protein sequence ID" value="KAJ1717850.1"/>
    <property type="molecule type" value="Genomic_DNA"/>
</dbReference>
<evidence type="ECO:0000313" key="2">
    <source>
        <dbReference type="Proteomes" id="UP001143981"/>
    </source>
</evidence>
<dbReference type="Proteomes" id="UP001143981">
    <property type="component" value="Unassembled WGS sequence"/>
</dbReference>
<comment type="caution">
    <text evidence="1">The sequence shown here is derived from an EMBL/GenBank/DDBJ whole genome shotgun (WGS) entry which is preliminary data.</text>
</comment>
<accession>A0A9W8CLA5</accession>